<gene>
    <name evidence="3" type="ORF">FHL15_004935</name>
</gene>
<dbReference type="InterPro" id="IPR002575">
    <property type="entry name" value="Aminoglycoside_PTrfase"/>
</dbReference>
<organism evidence="3 4">
    <name type="scientific">Xylaria flabelliformis</name>
    <dbReference type="NCBI Taxonomy" id="2512241"/>
    <lineage>
        <taxon>Eukaryota</taxon>
        <taxon>Fungi</taxon>
        <taxon>Dikarya</taxon>
        <taxon>Ascomycota</taxon>
        <taxon>Pezizomycotina</taxon>
        <taxon>Sordariomycetes</taxon>
        <taxon>Xylariomycetidae</taxon>
        <taxon>Xylariales</taxon>
        <taxon>Xylariaceae</taxon>
        <taxon>Xylaria</taxon>
    </lineage>
</organism>
<feature type="domain" description="Aminoglycoside phosphotransferase" evidence="2">
    <location>
        <begin position="553"/>
        <end position="788"/>
    </location>
</feature>
<evidence type="ECO:0000313" key="3">
    <source>
        <dbReference type="EMBL" id="TRX94167.1"/>
    </source>
</evidence>
<dbReference type="SUPFAM" id="SSF56112">
    <property type="entry name" value="Protein kinase-like (PK-like)"/>
    <property type="match status" value="1"/>
</dbReference>
<evidence type="ECO:0000259" key="2">
    <source>
        <dbReference type="Pfam" id="PF01636"/>
    </source>
</evidence>
<dbReference type="AlphaFoldDB" id="A0A553I1W3"/>
<proteinExistence type="predicted"/>
<dbReference type="PANTHER" id="PTHR21310:SF56">
    <property type="entry name" value="AMINOGLYCOSIDE PHOSPHOTRANSFERASE DOMAIN-CONTAINING PROTEIN"/>
    <property type="match status" value="1"/>
</dbReference>
<dbReference type="InterPro" id="IPR051678">
    <property type="entry name" value="AGP_Transferase"/>
</dbReference>
<dbReference type="EMBL" id="VFLP01000024">
    <property type="protein sequence ID" value="TRX94167.1"/>
    <property type="molecule type" value="Genomic_DNA"/>
</dbReference>
<evidence type="ECO:0000313" key="4">
    <source>
        <dbReference type="Proteomes" id="UP000319160"/>
    </source>
</evidence>
<dbReference type="Proteomes" id="UP000319160">
    <property type="component" value="Unassembled WGS sequence"/>
</dbReference>
<name>A0A553I1W3_9PEZI</name>
<dbReference type="OrthoDB" id="10003767at2759"/>
<feature type="region of interest" description="Disordered" evidence="1">
    <location>
        <begin position="1"/>
        <end position="23"/>
    </location>
</feature>
<sequence>MSPQPETTDRPPSYAETAMASGPTDDVMQPVILVLAGQTIHAETASSAPLYHLDRGIASLSRATAKVTLEHVVRASSDNEPSPRDRRHHVFTLERSWTVYNSLPSDCPQFFARAVSKRALGHFGLKKARLRSAFTALPLDIAGKGNKLGLPGFAKDAQPLFELRRRDGRWEWADKNGNAVAVEDEGEDTHRMIVTAPLPRTTLDALVALWCCRLWEYSADHTEEVQQGMDGIRSKLKMGKDAGVTGVHGWSSWVIYRDLSDVDHVKTAGDPKPAGAKAFEDFDQVDRAYLPISVILPKGALDPGTATPLGSYRVDNLAPQELGPSEALTLNRYPIENHMRSTLIQFSDSSGLAARWRGDLDEADRLFSREKDGQEILTAKQVANYPWADGPLENGVDYRMREVVDTEQTDNNAEKDITSLPIYTYAFDVMDRDQPPGGAFLTCLLAHIHGYDLIEKVWIHDKELIQAVVTACGKQMSGTADIVGGKVTCGDIGVEPENLEQSDSSSLVYGHEPFATFQLRARELAQKLWPNAAPGDIIVERLLGGGFNRIIGLTHQADEYVLRIPRFDFSDIRNDVAALHFVHHYTAITAPKVIRFDETDQNELGHPFLLQNRIPGTNLMLTYSDLSHPQRCRVAHELGTVFAHMLAVKSSTAGVFVLPLHGNHQEAQVNIAPLRDKSADSYSLSSLTNTFNSFSATTTVLKLLTDCLQAKKDVFLQNPQDSFRVEYMDRFIAMASELDDDGWLVNHHYSLAHLDLAPRNIMVNPTSDTQLNIISGILDWDSAILAPMFMSCKPPLWLWGWKDDEDEDERTANEVPPTAELRQLKKLFEDTAGPDYLRFAYQPAYRLARQLVSFMINGLRSNEDFYGADAMLKEWDAIHQ</sequence>
<dbReference type="Pfam" id="PF01636">
    <property type="entry name" value="APH"/>
    <property type="match status" value="1"/>
</dbReference>
<dbReference type="PANTHER" id="PTHR21310">
    <property type="entry name" value="AMINOGLYCOSIDE PHOSPHOTRANSFERASE-RELATED-RELATED"/>
    <property type="match status" value="1"/>
</dbReference>
<protein>
    <recommendedName>
        <fullName evidence="2">Aminoglycoside phosphotransferase domain-containing protein</fullName>
    </recommendedName>
</protein>
<comment type="caution">
    <text evidence="3">The sequence shown here is derived from an EMBL/GenBank/DDBJ whole genome shotgun (WGS) entry which is preliminary data.</text>
</comment>
<evidence type="ECO:0000256" key="1">
    <source>
        <dbReference type="SAM" id="MobiDB-lite"/>
    </source>
</evidence>
<reference evidence="4" key="1">
    <citation type="submission" date="2019-06" db="EMBL/GenBank/DDBJ databases">
        <title>Draft genome sequence of the griseofulvin-producing fungus Xylaria cubensis strain G536.</title>
        <authorList>
            <person name="Mead M.E."/>
            <person name="Raja H.A."/>
            <person name="Steenwyk J.L."/>
            <person name="Knowles S.L."/>
            <person name="Oberlies N.H."/>
            <person name="Rokas A."/>
        </authorList>
    </citation>
    <scope>NUCLEOTIDE SEQUENCE [LARGE SCALE GENOMIC DNA]</scope>
    <source>
        <strain evidence="4">G536</strain>
    </source>
</reference>
<accession>A0A553I1W3</accession>
<dbReference type="InterPro" id="IPR011009">
    <property type="entry name" value="Kinase-like_dom_sf"/>
</dbReference>
<keyword evidence="4" id="KW-1185">Reference proteome</keyword>